<name>C0NX07_AJECG</name>
<dbReference type="EMBL" id="GG663375">
    <property type="protein sequence ID" value="EEH03873.1"/>
    <property type="molecule type" value="Genomic_DNA"/>
</dbReference>
<proteinExistence type="predicted"/>
<sequence length="229" mass="25210">MLAATPGAGSGRREGRRERAIGQSHLAINISLGKGDSSRAGYRVHSVQQGCILHPASWQASGRALRVWTLEACCMVAFGVKAYAVINPSFITHQARVNRAERKKQPKPELVPKQPSLPPHPHTRLRHPRVNRTTAGHPNRPPIQKPGATIDVDVDVAFPNSPATPAPTSRWTAPRTATHMAPVNVERALLFRWLMNGRTSDHDAGGTRSRQEQPLFKTRTEGKCKEGWD</sequence>
<keyword evidence="3" id="KW-1185">Reference proteome</keyword>
<dbReference type="InParanoid" id="C0NX07"/>
<gene>
    <name evidence="2" type="ORF">HCBG_07999</name>
</gene>
<accession>C0NX07</accession>
<dbReference type="HOGENOM" id="CLU_1209511_0_0_1"/>
<evidence type="ECO:0000313" key="2">
    <source>
        <dbReference type="EMBL" id="EEH03873.1"/>
    </source>
</evidence>
<feature type="compositionally biased region" description="Basic residues" evidence="1">
    <location>
        <begin position="121"/>
        <end position="130"/>
    </location>
</feature>
<evidence type="ECO:0000256" key="1">
    <source>
        <dbReference type="SAM" id="MobiDB-lite"/>
    </source>
</evidence>
<reference evidence="2" key="1">
    <citation type="submission" date="2009-02" db="EMBL/GenBank/DDBJ databases">
        <title>The Genome Sequence of Ajellomyces capsulatus strain G186AR.</title>
        <authorList>
            <consortium name="The Broad Institute Genome Sequencing Platform"/>
            <person name="Champion M."/>
            <person name="Cuomo C."/>
            <person name="Ma L.-J."/>
            <person name="Henn M.R."/>
            <person name="Sil A."/>
            <person name="Goldman B."/>
            <person name="Young S.K."/>
            <person name="Kodira C.D."/>
            <person name="Zeng Q."/>
            <person name="Koehrsen M."/>
            <person name="Alvarado L."/>
            <person name="Berlin A."/>
            <person name="Borenstein D."/>
            <person name="Chen Z."/>
            <person name="Engels R."/>
            <person name="Freedman E."/>
            <person name="Gellesch M."/>
            <person name="Goldberg J."/>
            <person name="Griggs A."/>
            <person name="Gujja S."/>
            <person name="Heiman D."/>
            <person name="Hepburn T."/>
            <person name="Howarth C."/>
            <person name="Jen D."/>
            <person name="Larson L."/>
            <person name="Lewis B."/>
            <person name="Mehta T."/>
            <person name="Park D."/>
            <person name="Pearson M."/>
            <person name="Roberts A."/>
            <person name="Saif S."/>
            <person name="Shea T."/>
            <person name="Shenoy N."/>
            <person name="Sisk P."/>
            <person name="Stolte C."/>
            <person name="Sykes S."/>
            <person name="Walk T."/>
            <person name="White J."/>
            <person name="Yandava C."/>
            <person name="Klein B."/>
            <person name="McEwen J.G."/>
            <person name="Puccia R."/>
            <person name="Goldman G.H."/>
            <person name="Felipe M.S."/>
            <person name="Nino-Vega G."/>
            <person name="San-Blas G."/>
            <person name="Taylor J."/>
            <person name="Mendoza L."/>
            <person name="Galagan J."/>
            <person name="Nusbaum C."/>
            <person name="Birren B."/>
        </authorList>
    </citation>
    <scope>NUCLEOTIDE SEQUENCE</scope>
    <source>
        <strain evidence="2">G186AR</strain>
    </source>
</reference>
<feature type="region of interest" description="Disordered" evidence="1">
    <location>
        <begin position="198"/>
        <end position="229"/>
    </location>
</feature>
<dbReference type="Proteomes" id="UP000001631">
    <property type="component" value="Unassembled WGS sequence"/>
</dbReference>
<organism evidence="2 3">
    <name type="scientific">Ajellomyces capsulatus (strain G186AR / H82 / ATCC MYA-2454 / RMSCC 2432)</name>
    <name type="common">Darling's disease fungus</name>
    <name type="synonym">Histoplasma capsulatum</name>
    <dbReference type="NCBI Taxonomy" id="447093"/>
    <lineage>
        <taxon>Eukaryota</taxon>
        <taxon>Fungi</taxon>
        <taxon>Dikarya</taxon>
        <taxon>Ascomycota</taxon>
        <taxon>Pezizomycotina</taxon>
        <taxon>Eurotiomycetes</taxon>
        <taxon>Eurotiomycetidae</taxon>
        <taxon>Onygenales</taxon>
        <taxon>Ajellomycetaceae</taxon>
        <taxon>Histoplasma</taxon>
    </lineage>
</organism>
<feature type="compositionally biased region" description="Basic and acidic residues" evidence="1">
    <location>
        <begin position="199"/>
        <end position="211"/>
    </location>
</feature>
<feature type="region of interest" description="Disordered" evidence="1">
    <location>
        <begin position="1"/>
        <end position="20"/>
    </location>
</feature>
<feature type="compositionally biased region" description="Basic and acidic residues" evidence="1">
    <location>
        <begin position="11"/>
        <end position="20"/>
    </location>
</feature>
<feature type="compositionally biased region" description="Basic and acidic residues" evidence="1">
    <location>
        <begin position="218"/>
        <end position="229"/>
    </location>
</feature>
<feature type="region of interest" description="Disordered" evidence="1">
    <location>
        <begin position="99"/>
        <end position="147"/>
    </location>
</feature>
<evidence type="ECO:0000313" key="3">
    <source>
        <dbReference type="Proteomes" id="UP000001631"/>
    </source>
</evidence>
<dbReference type="RefSeq" id="XP_045284354.1">
    <property type="nucleotide sequence ID" value="XM_045435048.1"/>
</dbReference>
<dbReference type="GeneID" id="69041015"/>
<dbReference type="AlphaFoldDB" id="C0NX07"/>
<protein>
    <submittedName>
        <fullName evidence="2">Uncharacterized protein</fullName>
    </submittedName>
</protein>